<organism evidence="1">
    <name type="scientific">uncultured Caudovirales phage</name>
    <dbReference type="NCBI Taxonomy" id="2100421"/>
    <lineage>
        <taxon>Viruses</taxon>
        <taxon>Duplodnaviria</taxon>
        <taxon>Heunggongvirae</taxon>
        <taxon>Uroviricota</taxon>
        <taxon>Caudoviricetes</taxon>
        <taxon>Peduoviridae</taxon>
        <taxon>Maltschvirus</taxon>
        <taxon>Maltschvirus maltsch</taxon>
    </lineage>
</organism>
<sequence>MTTYLFRTPTLEQGAIGGHRLHQHFKQRTKGYTVINESGTYSLTQYPLDSDLATYTAYYIGGCEHTGISETIRTDMIAASIGITSANFTAE</sequence>
<gene>
    <name evidence="1" type="ORF">UFOVP999_10</name>
</gene>
<accession>A0A6J5Q1G3</accession>
<dbReference type="EMBL" id="LR796947">
    <property type="protein sequence ID" value="CAB4177252.1"/>
    <property type="molecule type" value="Genomic_DNA"/>
</dbReference>
<proteinExistence type="predicted"/>
<reference evidence="1" key="1">
    <citation type="submission" date="2020-05" db="EMBL/GenBank/DDBJ databases">
        <authorList>
            <person name="Chiriac C."/>
            <person name="Salcher M."/>
            <person name="Ghai R."/>
            <person name="Kavagutti S V."/>
        </authorList>
    </citation>
    <scope>NUCLEOTIDE SEQUENCE</scope>
</reference>
<evidence type="ECO:0000313" key="1">
    <source>
        <dbReference type="EMBL" id="CAB4177252.1"/>
    </source>
</evidence>
<protein>
    <submittedName>
        <fullName evidence="1">Uncharacterized protein</fullName>
    </submittedName>
</protein>
<name>A0A6J5Q1G3_9CAUD</name>